<gene>
    <name evidence="1" type="ORF">MKK02DRAFT_42042</name>
</gene>
<evidence type="ECO:0000313" key="2">
    <source>
        <dbReference type="Proteomes" id="UP001164286"/>
    </source>
</evidence>
<dbReference type="GeneID" id="77731020"/>
<accession>A0AA38HCI1</accession>
<protein>
    <submittedName>
        <fullName evidence="1">Uncharacterized protein</fullName>
    </submittedName>
</protein>
<sequence length="635" mass="69796">MAYSPAPSRAFQRRRGVIICQQSPMEMMMAVPGLLRRMMTFASKETLCACVRVSWDWFDDAVAVLYNQMEVRVALGMGSKLQSPRFMEYNSVVRQVTQTITSRTGGEAGPVLEPTKVKVSQADAGKQLEGKEEDFPFVPTDTITIGAAADAAPLLFPAVHSVVSDLPPGLTWGEGPMRKGGDRSFLSFTSESGQYPHSLYIERCIGISTKDPKVDPEVFQIPSIPDFVTELSYTIVAHGKYNPGEASIPLDSILPVSKIRYPVKSFRSTGIDVHIRTLGKIFTYPMLETWPFEPGLSIDCDQIVGMGIKEFRALATCPALRLRDIRTLRLDTVSAPTSGACLHPADVYPIRDIILSELPYLDDLTLSFVVDEDSETAYTDTLLPDLPTGPLRRLTVRLWSKSRPGSSKSGSRQLSFPFNFIRRLAACLIEGGSLVIQGRDLPNQNPEKPGMDLTAAINWIRGRPLNIRRTISTMDYSSLGIITSADIPRICYDYGSPMTLPHSLTFYFTSDLLSQIDRYLRDPSLAPRPNVKTPTSTLTLISTRAAAFELNNHVMEAHWKGMRTDKDTLATRAAKLLWECKNAGMNDAPTLMTQKYPTLFEELRRAAQTAQQTAAAAAAAAAGVNGGGGQGKNGK</sequence>
<proteinExistence type="predicted"/>
<keyword evidence="2" id="KW-1185">Reference proteome</keyword>
<dbReference type="RefSeq" id="XP_052948785.1">
    <property type="nucleotide sequence ID" value="XM_053091815.1"/>
</dbReference>
<organism evidence="1 2">
    <name type="scientific">Dioszegia hungarica</name>
    <dbReference type="NCBI Taxonomy" id="4972"/>
    <lineage>
        <taxon>Eukaryota</taxon>
        <taxon>Fungi</taxon>
        <taxon>Dikarya</taxon>
        <taxon>Basidiomycota</taxon>
        <taxon>Agaricomycotina</taxon>
        <taxon>Tremellomycetes</taxon>
        <taxon>Tremellales</taxon>
        <taxon>Bulleribasidiaceae</taxon>
        <taxon>Dioszegia</taxon>
    </lineage>
</organism>
<dbReference type="Proteomes" id="UP001164286">
    <property type="component" value="Unassembled WGS sequence"/>
</dbReference>
<dbReference type="EMBL" id="JAKWFO010000002">
    <property type="protein sequence ID" value="KAI9639008.1"/>
    <property type="molecule type" value="Genomic_DNA"/>
</dbReference>
<comment type="caution">
    <text evidence="1">The sequence shown here is derived from an EMBL/GenBank/DDBJ whole genome shotgun (WGS) entry which is preliminary data.</text>
</comment>
<evidence type="ECO:0000313" key="1">
    <source>
        <dbReference type="EMBL" id="KAI9639008.1"/>
    </source>
</evidence>
<dbReference type="AlphaFoldDB" id="A0AA38HCI1"/>
<reference evidence="1" key="1">
    <citation type="journal article" date="2022" name="G3 (Bethesda)">
        <title>High quality genome of the basidiomycete yeast Dioszegia hungarica PDD-24b-2 isolated from cloud water.</title>
        <authorList>
            <person name="Jarrige D."/>
            <person name="Haridas S."/>
            <person name="Bleykasten-Grosshans C."/>
            <person name="Joly M."/>
            <person name="Nadalig T."/>
            <person name="Sancelme M."/>
            <person name="Vuilleumier S."/>
            <person name="Grigoriev I.V."/>
            <person name="Amato P."/>
            <person name="Bringel F."/>
        </authorList>
    </citation>
    <scope>NUCLEOTIDE SEQUENCE</scope>
    <source>
        <strain evidence="1">PDD-24b-2</strain>
    </source>
</reference>
<name>A0AA38HCI1_9TREE</name>